<protein>
    <recommendedName>
        <fullName evidence="9">Multidrug-efflux transporter</fullName>
    </recommendedName>
</protein>
<feature type="transmembrane region" description="Helical" evidence="10">
    <location>
        <begin position="316"/>
        <end position="339"/>
    </location>
</feature>
<feature type="transmembrane region" description="Helical" evidence="10">
    <location>
        <begin position="190"/>
        <end position="212"/>
    </location>
</feature>
<reference evidence="11" key="1">
    <citation type="submission" date="2022-05" db="EMBL/GenBank/DDBJ databases">
        <title>Halomonas geminus sp. nov. and Halomonas llamarensis sp. nov. isolated from high-altitude salars of the Atacama Desert.</title>
        <authorList>
            <person name="Hintersatz C."/>
            <person name="Rojas L.A."/>
            <person name="Wei T.-S."/>
            <person name="Kutschke S."/>
            <person name="Lehmann F."/>
            <person name="Jain R."/>
            <person name="Pollmann K."/>
        </authorList>
    </citation>
    <scope>NUCLEOTIDE SEQUENCE</scope>
    <source>
        <strain evidence="11">ATCHA</strain>
    </source>
</reference>
<feature type="transmembrane region" description="Helical" evidence="10">
    <location>
        <begin position="89"/>
        <end position="109"/>
    </location>
</feature>
<dbReference type="EMBL" id="JAMJPJ010000012">
    <property type="protein sequence ID" value="MCL7930139.1"/>
    <property type="molecule type" value="Genomic_DNA"/>
</dbReference>
<proteinExistence type="predicted"/>
<dbReference type="PIRSF" id="PIRSF006603">
    <property type="entry name" value="DinF"/>
    <property type="match status" value="1"/>
</dbReference>
<keyword evidence="2" id="KW-0813">Transport</keyword>
<evidence type="ECO:0000256" key="1">
    <source>
        <dbReference type="ARBA" id="ARBA00004429"/>
    </source>
</evidence>
<feature type="transmembrane region" description="Helical" evidence="10">
    <location>
        <begin position="233"/>
        <end position="259"/>
    </location>
</feature>
<dbReference type="NCBIfam" id="TIGR00797">
    <property type="entry name" value="matE"/>
    <property type="match status" value="1"/>
</dbReference>
<dbReference type="InterPro" id="IPR002528">
    <property type="entry name" value="MATE_fam"/>
</dbReference>
<organism evidence="11 12">
    <name type="scientific">Halomonas llamarensis</name>
    <dbReference type="NCBI Taxonomy" id="2945104"/>
    <lineage>
        <taxon>Bacteria</taxon>
        <taxon>Pseudomonadati</taxon>
        <taxon>Pseudomonadota</taxon>
        <taxon>Gammaproteobacteria</taxon>
        <taxon>Oceanospirillales</taxon>
        <taxon>Halomonadaceae</taxon>
        <taxon>Halomonas</taxon>
    </lineage>
</organism>
<dbReference type="Pfam" id="PF01554">
    <property type="entry name" value="MatE"/>
    <property type="match status" value="2"/>
</dbReference>
<feature type="transmembrane region" description="Helical" evidence="10">
    <location>
        <begin position="382"/>
        <end position="402"/>
    </location>
</feature>
<name>A0ABT0SS23_9GAMM</name>
<feature type="transmembrane region" description="Helical" evidence="10">
    <location>
        <begin position="43"/>
        <end position="68"/>
    </location>
</feature>
<dbReference type="CDD" id="cd13133">
    <property type="entry name" value="MATE_like_7"/>
    <property type="match status" value="1"/>
</dbReference>
<accession>A0ABT0SS23</accession>
<keyword evidence="8 10" id="KW-0472">Membrane</keyword>
<dbReference type="Proteomes" id="UP001165308">
    <property type="component" value="Unassembled WGS sequence"/>
</dbReference>
<feature type="transmembrane region" description="Helical" evidence="10">
    <location>
        <begin position="162"/>
        <end position="184"/>
    </location>
</feature>
<keyword evidence="4" id="KW-1003">Cell membrane</keyword>
<evidence type="ECO:0000313" key="12">
    <source>
        <dbReference type="Proteomes" id="UP001165308"/>
    </source>
</evidence>
<dbReference type="RefSeq" id="WP_250081420.1">
    <property type="nucleotide sequence ID" value="NZ_JAMJPJ010000012.1"/>
</dbReference>
<feature type="transmembrane region" description="Helical" evidence="10">
    <location>
        <begin position="408"/>
        <end position="431"/>
    </location>
</feature>
<sequence length="440" mass="47638">MVLMGHRRSKVMRLALPIMLGMLSQSVLNLIDAALVGSLGEVALAGVGVGGYAMFMMTALVFGLSSGVQAQTAQRTGAQCATPAQPLNAGLLIALGVGLPLTLMAWWQAPLLIRLMTQTTDVHSVAVDYFRWRVVSLSAIAMTLCFRGYWNGRQYTSLYLRIIVGVHVLNVFISIGLIFGYAGLPQMGASGAGAGTTLSIFIGLVAWLFVSVKGACQQGFLQHLPSSQQIRQTLVLAFPHSFQQLWFAAGYAVLIWMLSQIDTASVAVGHVLINLSLLLILPGVGLGVAAMSLVGDALGREARQEAHRWGWDALGVAWQLLALLALPMLLFPSALLGLFFHQEALIALGRLPLQLTGAMIVLDAAALVLAQALMGAGAQRTVMMLTLSMQWLLFLPLAWWVGVVHEHGLIGIWLVQLIYRLLNSLAFLWVWQRRRWASPL</sequence>
<evidence type="ECO:0000256" key="7">
    <source>
        <dbReference type="ARBA" id="ARBA00023065"/>
    </source>
</evidence>
<evidence type="ECO:0000256" key="5">
    <source>
        <dbReference type="ARBA" id="ARBA00022692"/>
    </source>
</evidence>
<evidence type="ECO:0000256" key="3">
    <source>
        <dbReference type="ARBA" id="ARBA00022449"/>
    </source>
</evidence>
<keyword evidence="5 10" id="KW-0812">Transmembrane</keyword>
<comment type="subcellular location">
    <subcellularLocation>
        <location evidence="1">Cell inner membrane</location>
        <topology evidence="1">Multi-pass membrane protein</topology>
    </subcellularLocation>
</comment>
<comment type="caution">
    <text evidence="11">The sequence shown here is derived from an EMBL/GenBank/DDBJ whole genome shotgun (WGS) entry which is preliminary data.</text>
</comment>
<evidence type="ECO:0000313" key="11">
    <source>
        <dbReference type="EMBL" id="MCL7930139.1"/>
    </source>
</evidence>
<evidence type="ECO:0000256" key="9">
    <source>
        <dbReference type="ARBA" id="ARBA00031636"/>
    </source>
</evidence>
<gene>
    <name evidence="11" type="ORF">M8006_09125</name>
</gene>
<keyword evidence="12" id="KW-1185">Reference proteome</keyword>
<evidence type="ECO:0000256" key="4">
    <source>
        <dbReference type="ARBA" id="ARBA00022475"/>
    </source>
</evidence>
<evidence type="ECO:0000256" key="2">
    <source>
        <dbReference type="ARBA" id="ARBA00022448"/>
    </source>
</evidence>
<dbReference type="InterPro" id="IPR048279">
    <property type="entry name" value="MdtK-like"/>
</dbReference>
<dbReference type="PANTHER" id="PTHR43298:SF2">
    <property type="entry name" value="FMN_FAD EXPORTER YEEO-RELATED"/>
    <property type="match status" value="1"/>
</dbReference>
<dbReference type="PANTHER" id="PTHR43298">
    <property type="entry name" value="MULTIDRUG RESISTANCE PROTEIN NORM-RELATED"/>
    <property type="match status" value="1"/>
</dbReference>
<keyword evidence="7" id="KW-0406">Ion transport</keyword>
<feature type="transmembrane region" description="Helical" evidence="10">
    <location>
        <begin position="129"/>
        <end position="150"/>
    </location>
</feature>
<keyword evidence="3" id="KW-0050">Antiport</keyword>
<keyword evidence="6 10" id="KW-1133">Transmembrane helix</keyword>
<evidence type="ECO:0000256" key="10">
    <source>
        <dbReference type="SAM" id="Phobius"/>
    </source>
</evidence>
<feature type="transmembrane region" description="Helical" evidence="10">
    <location>
        <begin position="271"/>
        <end position="295"/>
    </location>
</feature>
<evidence type="ECO:0000256" key="6">
    <source>
        <dbReference type="ARBA" id="ARBA00022989"/>
    </source>
</evidence>
<feature type="transmembrane region" description="Helical" evidence="10">
    <location>
        <begin position="351"/>
        <end position="370"/>
    </location>
</feature>
<dbReference type="InterPro" id="IPR050222">
    <property type="entry name" value="MATE_MdtK"/>
</dbReference>
<evidence type="ECO:0000256" key="8">
    <source>
        <dbReference type="ARBA" id="ARBA00023136"/>
    </source>
</evidence>